<comment type="caution">
    <text evidence="2">The sequence shown here is derived from an EMBL/GenBank/DDBJ whole genome shotgun (WGS) entry which is preliminary data.</text>
</comment>
<evidence type="ECO:0000256" key="1">
    <source>
        <dbReference type="SAM" id="SignalP"/>
    </source>
</evidence>
<feature type="signal peptide" evidence="1">
    <location>
        <begin position="1"/>
        <end position="18"/>
    </location>
</feature>
<evidence type="ECO:0000313" key="3">
    <source>
        <dbReference type="Proteomes" id="UP001528411"/>
    </source>
</evidence>
<proteinExistence type="predicted"/>
<protein>
    <submittedName>
        <fullName evidence="2">DUF1287 domain-containing protein</fullName>
    </submittedName>
</protein>
<reference evidence="2 3" key="1">
    <citation type="submission" date="2023-01" db="EMBL/GenBank/DDBJ databases">
        <title>Psychrosphaera sp. nov., isolated from marine algae.</title>
        <authorList>
            <person name="Bayburt H."/>
            <person name="Choi B.J."/>
            <person name="Kim J.M."/>
            <person name="Choi D.G."/>
            <person name="Jeon C.O."/>
        </authorList>
    </citation>
    <scope>NUCLEOTIDE SEQUENCE [LARGE SCALE GENOMIC DNA]</scope>
    <source>
        <strain evidence="2 3">G1-22</strain>
    </source>
</reference>
<dbReference type="EMBL" id="JAQOMS010000002">
    <property type="protein sequence ID" value="MDC2890401.1"/>
    <property type="molecule type" value="Genomic_DNA"/>
</dbReference>
<dbReference type="Pfam" id="PF06940">
    <property type="entry name" value="DUF1287"/>
    <property type="match status" value="1"/>
</dbReference>
<gene>
    <name evidence="2" type="ORF">PN838_18630</name>
</gene>
<evidence type="ECO:0000313" key="2">
    <source>
        <dbReference type="EMBL" id="MDC2890401.1"/>
    </source>
</evidence>
<sequence>MKNIAMYLLVLCSVGAKANTFEADIVSALLERTTHNVTYDGAYISIPYPNGDVPDNIGVCTDVVIRAYRALGVDLQKLVHEDMVANFNLYPSKRIWGLTRTDKNIDHRRVPNLQQFFTRHGTVLKVSNDSKDYKTGDIVTWVLTGNLPHIGIVIDRISEQSGNPLIVHNIGRGPKVDDMLFDYKITGHYRYVPAN</sequence>
<keyword evidence="3" id="KW-1185">Reference proteome</keyword>
<organism evidence="2 3">
    <name type="scientific">Psychrosphaera algicola</name>
    <dbReference type="NCBI Taxonomy" id="3023714"/>
    <lineage>
        <taxon>Bacteria</taxon>
        <taxon>Pseudomonadati</taxon>
        <taxon>Pseudomonadota</taxon>
        <taxon>Gammaproteobacteria</taxon>
        <taxon>Alteromonadales</taxon>
        <taxon>Pseudoalteromonadaceae</taxon>
        <taxon>Psychrosphaera</taxon>
    </lineage>
</organism>
<accession>A0ABT5FFR4</accession>
<dbReference type="Proteomes" id="UP001528411">
    <property type="component" value="Unassembled WGS sequence"/>
</dbReference>
<dbReference type="InterPro" id="IPR009706">
    <property type="entry name" value="DUF1287"/>
</dbReference>
<keyword evidence="1" id="KW-0732">Signal</keyword>
<feature type="chain" id="PRO_5045486001" evidence="1">
    <location>
        <begin position="19"/>
        <end position="195"/>
    </location>
</feature>
<dbReference type="RefSeq" id="WP_272181608.1">
    <property type="nucleotide sequence ID" value="NZ_JAQOMS010000002.1"/>
</dbReference>
<dbReference type="PIRSF" id="PIRSF011444">
    <property type="entry name" value="DUF1287"/>
    <property type="match status" value="1"/>
</dbReference>
<name>A0ABT5FFR4_9GAMM</name>